<keyword evidence="1" id="KW-0732">Signal</keyword>
<feature type="domain" description="ABC-type transport auxiliary lipoprotein component" evidence="2">
    <location>
        <begin position="34"/>
        <end position="193"/>
    </location>
</feature>
<dbReference type="KEGG" id="goy:GLS_c13900"/>
<feature type="chain" id="PRO_5001650451" description="ABC-type transport auxiliary lipoprotein component domain-containing protein" evidence="1">
    <location>
        <begin position="27"/>
        <end position="205"/>
    </location>
</feature>
<dbReference type="GeneID" id="56905616"/>
<evidence type="ECO:0000259" key="2">
    <source>
        <dbReference type="Pfam" id="PF03886"/>
    </source>
</evidence>
<organism evidence="3 4">
    <name type="scientific">Gluconobacter oxydans DSM 3504</name>
    <dbReference type="NCBI Taxonomy" id="1288313"/>
    <lineage>
        <taxon>Bacteria</taxon>
        <taxon>Pseudomonadati</taxon>
        <taxon>Pseudomonadota</taxon>
        <taxon>Alphaproteobacteria</taxon>
        <taxon>Acetobacterales</taxon>
        <taxon>Acetobacteraceae</taxon>
        <taxon>Gluconobacter</taxon>
    </lineage>
</organism>
<reference evidence="3 4" key="1">
    <citation type="journal article" date="2015" name="Appl. Microbiol. Biotechnol.">
        <title>The consequence of an additional NADH dehydrogenase paralog on the growth of Gluconobacter oxydans DSM3504.</title>
        <authorList>
            <person name="Kostner D."/>
            <person name="Luchterhand B."/>
            <person name="Junker A."/>
            <person name="Volland S."/>
            <person name="Daniel R."/>
            <person name="Buchs J."/>
            <person name="Liebl W."/>
            <person name="Ehrenreich A."/>
        </authorList>
    </citation>
    <scope>NUCLEOTIDE SEQUENCE [LARGE SCALE GENOMIC DNA]</scope>
    <source>
        <strain evidence="3">DSM 3504</strain>
    </source>
</reference>
<evidence type="ECO:0000313" key="3">
    <source>
        <dbReference type="EMBL" id="AHK71286.1"/>
    </source>
</evidence>
<evidence type="ECO:0000313" key="4">
    <source>
        <dbReference type="Proteomes" id="UP000031656"/>
    </source>
</evidence>
<dbReference type="Gene3D" id="3.40.50.10610">
    <property type="entry name" value="ABC-type transport auxiliary lipoprotein component"/>
    <property type="match status" value="1"/>
</dbReference>
<sequence length="205" mass="21210">MTQSSTSRLRFLSLVGALGLTGLLSACSSDPTLYTLAPLPGVSQAGGPAVVEVRTPVVSARLDRDTIVKASEDYQTKLASGSSWSEALPDMLGHTLMTDLAQRLPGTTVFAQDDAVTTTPAAYVELTIRNFEADSAGHALVTGMLSVHPAGKMIGPVMTTPVVWQSPEPVASSTAKLTAALSQGVASIADQAAAKLRVLPPPLKD</sequence>
<name>A0A067Z2N0_GLUOY</name>
<dbReference type="RefSeq" id="WP_041111690.1">
    <property type="nucleotide sequence ID" value="NZ_CP004373.1"/>
</dbReference>
<feature type="signal peptide" evidence="1">
    <location>
        <begin position="1"/>
        <end position="26"/>
    </location>
</feature>
<dbReference type="Pfam" id="PF03886">
    <property type="entry name" value="ABC_trans_aux"/>
    <property type="match status" value="1"/>
</dbReference>
<proteinExistence type="predicted"/>
<dbReference type="InterPro" id="IPR005586">
    <property type="entry name" value="ABC_trans_aux"/>
</dbReference>
<dbReference type="EMBL" id="CP004373">
    <property type="protein sequence ID" value="AHK71286.1"/>
    <property type="molecule type" value="Genomic_DNA"/>
</dbReference>
<accession>A0A067Z2N0</accession>
<dbReference type="HOGENOM" id="CLU_1303545_0_0_5"/>
<dbReference type="AlphaFoldDB" id="A0A067Z2N0"/>
<gene>
    <name evidence="3" type="ORF">GLS_c13900</name>
</gene>
<dbReference type="SUPFAM" id="SSF159594">
    <property type="entry name" value="XCC0632-like"/>
    <property type="match status" value="1"/>
</dbReference>
<dbReference type="Proteomes" id="UP000031656">
    <property type="component" value="Chromosome"/>
</dbReference>
<dbReference type="InterPro" id="IPR006311">
    <property type="entry name" value="TAT_signal"/>
</dbReference>
<evidence type="ECO:0000256" key="1">
    <source>
        <dbReference type="SAM" id="SignalP"/>
    </source>
</evidence>
<dbReference type="PROSITE" id="PS51318">
    <property type="entry name" value="TAT"/>
    <property type="match status" value="1"/>
</dbReference>
<protein>
    <recommendedName>
        <fullName evidence="2">ABC-type transport auxiliary lipoprotein component domain-containing protein</fullName>
    </recommendedName>
</protein>